<feature type="coiled-coil region" evidence="1">
    <location>
        <begin position="50"/>
        <end position="77"/>
    </location>
</feature>
<reference evidence="3" key="1">
    <citation type="submission" date="2011-04" db="EMBL/GenBank/DDBJ databases">
        <title>Evolution of plant cell wall degrading machinery underlies the functional diversity of forest fungi.</title>
        <authorList>
            <consortium name="US DOE Joint Genome Institute (JGI-PGF)"/>
            <person name="Eastwood D.C."/>
            <person name="Floudas D."/>
            <person name="Binder M."/>
            <person name="Majcherczyk A."/>
            <person name="Schneider P."/>
            <person name="Aerts A."/>
            <person name="Asiegbu F.O."/>
            <person name="Baker S.E."/>
            <person name="Barry K."/>
            <person name="Bendiksby M."/>
            <person name="Blumentritt M."/>
            <person name="Coutinho P.M."/>
            <person name="Cullen D."/>
            <person name="Cullen D."/>
            <person name="Gathman A."/>
            <person name="Goodell B."/>
            <person name="Henrissat B."/>
            <person name="Ihrmark K."/>
            <person name="Kauserud H."/>
            <person name="Kohler A."/>
            <person name="LaButti K."/>
            <person name="Lapidus A."/>
            <person name="Lavin J.L."/>
            <person name="Lee Y.-H."/>
            <person name="Lindquist E."/>
            <person name="Lilly W."/>
            <person name="Lucas S."/>
            <person name="Morin E."/>
            <person name="Murat C."/>
            <person name="Oguiza J.A."/>
            <person name="Park J."/>
            <person name="Pisabarro A.G."/>
            <person name="Riley R."/>
            <person name="Rosling A."/>
            <person name="Salamov A."/>
            <person name="Schmidt O."/>
            <person name="Schmutz J."/>
            <person name="Skrede I."/>
            <person name="Stenlid J."/>
            <person name="Wiebenga A."/>
            <person name="Xie X."/>
            <person name="Kues U."/>
            <person name="Hibbett D.S."/>
            <person name="Hoffmeister D."/>
            <person name="Hogberg N."/>
            <person name="Martin F."/>
            <person name="Grigoriev I.V."/>
            <person name="Watkinson S.C."/>
        </authorList>
    </citation>
    <scope>NUCLEOTIDE SEQUENCE</scope>
    <source>
        <strain evidence="3">S7.9</strain>
    </source>
</reference>
<organism>
    <name type="scientific">Serpula lacrymans var. lacrymans (strain S7.9)</name>
    <name type="common">Dry rot fungus</name>
    <dbReference type="NCBI Taxonomy" id="578457"/>
    <lineage>
        <taxon>Eukaryota</taxon>
        <taxon>Fungi</taxon>
        <taxon>Dikarya</taxon>
        <taxon>Basidiomycota</taxon>
        <taxon>Agaricomycotina</taxon>
        <taxon>Agaricomycetes</taxon>
        <taxon>Agaricomycetidae</taxon>
        <taxon>Boletales</taxon>
        <taxon>Coniophorineae</taxon>
        <taxon>Serpulaceae</taxon>
        <taxon>Serpula</taxon>
    </lineage>
</organism>
<feature type="region of interest" description="Disordered" evidence="2">
    <location>
        <begin position="1"/>
        <end position="40"/>
    </location>
</feature>
<proteinExistence type="predicted"/>
<protein>
    <submittedName>
        <fullName evidence="3">Uncharacterized protein</fullName>
    </submittedName>
</protein>
<name>F8NTS0_SERL9</name>
<feature type="compositionally biased region" description="Polar residues" evidence="2">
    <location>
        <begin position="11"/>
        <end position="25"/>
    </location>
</feature>
<accession>F8NTS0</accession>
<gene>
    <name evidence="3" type="ORF">SERLADRAFT_388146</name>
</gene>
<dbReference type="KEGG" id="sla:SERLADRAFT_388146"/>
<sequence>MLDDGSEGKDSQVTPANVEESNYLSQGFDAAARAQMRQHDADTEIRKIEAKNASAAVQAYQDRLQVLESLLREVDGRIQKCSAVAASRQAHP</sequence>
<feature type="compositionally biased region" description="Basic and acidic residues" evidence="2">
    <location>
        <begin position="1"/>
        <end position="10"/>
    </location>
</feature>
<dbReference type="RefSeq" id="XP_007317862.1">
    <property type="nucleotide sequence ID" value="XM_007317800.1"/>
</dbReference>
<dbReference type="GeneID" id="18811315"/>
<dbReference type="AlphaFoldDB" id="F8NTS0"/>
<evidence type="ECO:0000256" key="2">
    <source>
        <dbReference type="SAM" id="MobiDB-lite"/>
    </source>
</evidence>
<dbReference type="Proteomes" id="UP000008064">
    <property type="component" value="Unassembled WGS sequence"/>
</dbReference>
<keyword evidence="1" id="KW-0175">Coiled coil</keyword>
<dbReference type="HOGENOM" id="CLU_2414657_0_0_1"/>
<evidence type="ECO:0000256" key="1">
    <source>
        <dbReference type="SAM" id="Coils"/>
    </source>
</evidence>
<evidence type="ECO:0000313" key="3">
    <source>
        <dbReference type="EMBL" id="EGO25740.1"/>
    </source>
</evidence>
<dbReference type="EMBL" id="GL945433">
    <property type="protein sequence ID" value="EGO25740.1"/>
    <property type="molecule type" value="Genomic_DNA"/>
</dbReference>